<comment type="caution">
    <text evidence="9">The sequence shown here is derived from an EMBL/GenBank/DDBJ whole genome shotgun (WGS) entry which is preliminary data.</text>
</comment>
<evidence type="ECO:0000313" key="8">
    <source>
        <dbReference type="EMBL" id="CAF1462939.1"/>
    </source>
</evidence>
<evidence type="ECO:0000313" key="9">
    <source>
        <dbReference type="EMBL" id="CAF1633684.1"/>
    </source>
</evidence>
<feature type="transmembrane region" description="Helical" evidence="5">
    <location>
        <begin position="66"/>
        <end position="85"/>
    </location>
</feature>
<reference evidence="9" key="1">
    <citation type="submission" date="2021-02" db="EMBL/GenBank/DDBJ databases">
        <authorList>
            <person name="Nowell W R."/>
        </authorList>
    </citation>
    <scope>NUCLEOTIDE SEQUENCE</scope>
</reference>
<keyword evidence="11" id="KW-1185">Reference proteome</keyword>
<evidence type="ECO:0000313" key="7">
    <source>
        <dbReference type="EMBL" id="CAF1462857.1"/>
    </source>
</evidence>
<feature type="transmembrane region" description="Helical" evidence="5">
    <location>
        <begin position="6"/>
        <end position="32"/>
    </location>
</feature>
<evidence type="ECO:0000256" key="4">
    <source>
        <dbReference type="ARBA" id="ARBA00023136"/>
    </source>
</evidence>
<gene>
    <name evidence="7" type="ORF">BJG266_LOCUS41073</name>
    <name evidence="8" type="ORF">BJG266_LOCUS41077</name>
    <name evidence="9" type="ORF">QVE165_LOCUS57936</name>
    <name evidence="10" type="ORF">QVE165_LOCUS57940</name>
</gene>
<dbReference type="Gene3D" id="1.20.1070.10">
    <property type="entry name" value="Rhodopsin 7-helix transmembrane proteins"/>
    <property type="match status" value="1"/>
</dbReference>
<dbReference type="PROSITE" id="PS50262">
    <property type="entry name" value="G_PROTEIN_RECEP_F1_2"/>
    <property type="match status" value="1"/>
</dbReference>
<dbReference type="EMBL" id="CAJNOI010002196">
    <property type="protein sequence ID" value="CAF1462857.1"/>
    <property type="molecule type" value="Genomic_DNA"/>
</dbReference>
<accession>A0A816DAC7</accession>
<dbReference type="AlphaFoldDB" id="A0A816DAC7"/>
<dbReference type="EMBL" id="CAJNOM010002515">
    <property type="protein sequence ID" value="CAF1633702.1"/>
    <property type="molecule type" value="Genomic_DNA"/>
</dbReference>
<evidence type="ECO:0000313" key="11">
    <source>
        <dbReference type="Proteomes" id="UP000663832"/>
    </source>
</evidence>
<dbReference type="OrthoDB" id="10084308at2759"/>
<feature type="transmembrane region" description="Helical" evidence="5">
    <location>
        <begin position="105"/>
        <end position="130"/>
    </location>
</feature>
<keyword evidence="2 5" id="KW-0812">Transmembrane</keyword>
<dbReference type="Proteomes" id="UP000663832">
    <property type="component" value="Unassembled WGS sequence"/>
</dbReference>
<comment type="subcellular location">
    <subcellularLocation>
        <location evidence="1">Membrane</location>
    </subcellularLocation>
</comment>
<evidence type="ECO:0000259" key="6">
    <source>
        <dbReference type="PROSITE" id="PS50262"/>
    </source>
</evidence>
<proteinExistence type="predicted"/>
<feature type="transmembrane region" description="Helical" evidence="5">
    <location>
        <begin position="245"/>
        <end position="268"/>
    </location>
</feature>
<dbReference type="CDD" id="cd00637">
    <property type="entry name" value="7tm_classA_rhodopsin-like"/>
    <property type="match status" value="1"/>
</dbReference>
<feature type="transmembrane region" description="Helical" evidence="5">
    <location>
        <begin position="199"/>
        <end position="224"/>
    </location>
</feature>
<organism evidence="9 11">
    <name type="scientific">Adineta steineri</name>
    <dbReference type="NCBI Taxonomy" id="433720"/>
    <lineage>
        <taxon>Eukaryota</taxon>
        <taxon>Metazoa</taxon>
        <taxon>Spiralia</taxon>
        <taxon>Gnathifera</taxon>
        <taxon>Rotifera</taxon>
        <taxon>Eurotatoria</taxon>
        <taxon>Bdelloidea</taxon>
        <taxon>Adinetida</taxon>
        <taxon>Adinetidae</taxon>
        <taxon>Adineta</taxon>
    </lineage>
</organism>
<evidence type="ECO:0000256" key="5">
    <source>
        <dbReference type="SAM" id="Phobius"/>
    </source>
</evidence>
<dbReference type="Proteomes" id="UP000663877">
    <property type="component" value="Unassembled WGS sequence"/>
</dbReference>
<sequence length="325" mass="37932">MSGTNILMNCSTLAIHIFSMVISLIILGLIVYRFHYNKLYRRQIHIQISSSPFDDQISLILIGNTYLVFSIYHLAWLSIIFRTFIGDFSLLKDHFYLGDSKLCRIQVGIIFFLTSQMYHSFLLQALYRLFKIISMSRLTPIKLFQMSLNNIPIYILMIIFSWLISFLVLIPAYTTFHVFSYFPQQYHCLISFTHIKGFIYSLLVCYLIPVCLILYIYFHLIMYIRRLPNCGILLQTKREITIIKFILKICLVMSILGFPTLFFLFQFIITGEMHPFADRIHELCVSINALGFTFGFSILNSFTQLLPPLSADEDSSMINLRSVIT</sequence>
<keyword evidence="4 5" id="KW-0472">Membrane</keyword>
<evidence type="ECO:0000256" key="1">
    <source>
        <dbReference type="ARBA" id="ARBA00004370"/>
    </source>
</evidence>
<dbReference type="GO" id="GO:0016020">
    <property type="term" value="C:membrane"/>
    <property type="evidence" value="ECO:0007669"/>
    <property type="project" value="UniProtKB-SubCell"/>
</dbReference>
<evidence type="ECO:0000313" key="10">
    <source>
        <dbReference type="EMBL" id="CAF1633702.1"/>
    </source>
</evidence>
<feature type="domain" description="G-protein coupled receptors family 1 profile" evidence="6">
    <location>
        <begin position="22"/>
        <end position="265"/>
    </location>
</feature>
<keyword evidence="3 5" id="KW-1133">Transmembrane helix</keyword>
<evidence type="ECO:0000256" key="3">
    <source>
        <dbReference type="ARBA" id="ARBA00022989"/>
    </source>
</evidence>
<dbReference type="EMBL" id="CAJNOI010002197">
    <property type="protein sequence ID" value="CAF1462939.1"/>
    <property type="molecule type" value="Genomic_DNA"/>
</dbReference>
<dbReference type="InterPro" id="IPR017452">
    <property type="entry name" value="GPCR_Rhodpsn_7TM"/>
</dbReference>
<dbReference type="EMBL" id="CAJNOM010002514">
    <property type="protein sequence ID" value="CAF1633684.1"/>
    <property type="molecule type" value="Genomic_DNA"/>
</dbReference>
<protein>
    <recommendedName>
        <fullName evidence="6">G-protein coupled receptors family 1 profile domain-containing protein</fullName>
    </recommendedName>
</protein>
<name>A0A816DAC7_9BILA</name>
<evidence type="ECO:0000256" key="2">
    <source>
        <dbReference type="ARBA" id="ARBA00022692"/>
    </source>
</evidence>
<feature type="transmembrane region" description="Helical" evidence="5">
    <location>
        <begin position="151"/>
        <end position="173"/>
    </location>
</feature>